<dbReference type="AlphaFoldDB" id="A0A3N4GSS3"/>
<sequence length="107" mass="10634">MSHSTGIIVGVAVLAIGTYLLRFAGPALRHRIQVSARAAALMDRAAIVLLVSVALTGALYSGHEVLGWSRPAGVAVGVVAALCKAPIVVVVVLAAASAAGLRALGVA</sequence>
<dbReference type="EMBL" id="RKMH01000002">
    <property type="protein sequence ID" value="RPA65872.1"/>
    <property type="molecule type" value="Genomic_DNA"/>
</dbReference>
<keyword evidence="1" id="KW-0812">Transmembrane</keyword>
<evidence type="ECO:0000256" key="1">
    <source>
        <dbReference type="SAM" id="Phobius"/>
    </source>
</evidence>
<organism evidence="2 3">
    <name type="scientific">Gordonia oryzae</name>
    <dbReference type="NCBI Taxonomy" id="2487349"/>
    <lineage>
        <taxon>Bacteria</taxon>
        <taxon>Bacillati</taxon>
        <taxon>Actinomycetota</taxon>
        <taxon>Actinomycetes</taxon>
        <taxon>Mycobacteriales</taxon>
        <taxon>Gordoniaceae</taxon>
        <taxon>Gordonia</taxon>
    </lineage>
</organism>
<keyword evidence="3" id="KW-1185">Reference proteome</keyword>
<comment type="caution">
    <text evidence="2">The sequence shown here is derived from an EMBL/GenBank/DDBJ whole genome shotgun (WGS) entry which is preliminary data.</text>
</comment>
<evidence type="ECO:0000313" key="3">
    <source>
        <dbReference type="Proteomes" id="UP000267536"/>
    </source>
</evidence>
<dbReference type="OrthoDB" id="4484240at2"/>
<feature type="transmembrane region" description="Helical" evidence="1">
    <location>
        <begin position="6"/>
        <end position="24"/>
    </location>
</feature>
<dbReference type="Pfam" id="PF05437">
    <property type="entry name" value="AzlD"/>
    <property type="match status" value="1"/>
</dbReference>
<protein>
    <submittedName>
        <fullName evidence="2">AzlD domain-containing protein</fullName>
    </submittedName>
</protein>
<reference evidence="2 3" key="1">
    <citation type="submission" date="2018-11" db="EMBL/GenBank/DDBJ databases">
        <title>Draft genome sequence of Gordonia sp. RS15-1S isolated from rice stems.</title>
        <authorList>
            <person name="Muangham S."/>
        </authorList>
    </citation>
    <scope>NUCLEOTIDE SEQUENCE [LARGE SCALE GENOMIC DNA]</scope>
    <source>
        <strain evidence="2 3">RS15-1S</strain>
    </source>
</reference>
<evidence type="ECO:0000313" key="2">
    <source>
        <dbReference type="EMBL" id="RPA65872.1"/>
    </source>
</evidence>
<keyword evidence="1" id="KW-0472">Membrane</keyword>
<gene>
    <name evidence="2" type="ORF">EF294_03830</name>
</gene>
<keyword evidence="1" id="KW-1133">Transmembrane helix</keyword>
<dbReference type="InterPro" id="IPR008407">
    <property type="entry name" value="Brnchd-chn_aa_trnsp_AzlD"/>
</dbReference>
<feature type="transmembrane region" description="Helical" evidence="1">
    <location>
        <begin position="45"/>
        <end position="62"/>
    </location>
</feature>
<feature type="transmembrane region" description="Helical" evidence="1">
    <location>
        <begin position="74"/>
        <end position="101"/>
    </location>
</feature>
<accession>A0A3N4GSS3</accession>
<dbReference type="RefSeq" id="WP_123925750.1">
    <property type="nucleotide sequence ID" value="NZ_JBPSDP010000012.1"/>
</dbReference>
<proteinExistence type="predicted"/>
<name>A0A3N4GSS3_9ACTN</name>
<dbReference type="Proteomes" id="UP000267536">
    <property type="component" value="Unassembled WGS sequence"/>
</dbReference>